<evidence type="ECO:0000313" key="1">
    <source>
        <dbReference type="EMBL" id="SDZ20364.1"/>
    </source>
</evidence>
<sequence>MFLRYLDYFRETVLSKVSALPDHELRRSRLPSGWTPLELLKHLRYVELRWIEWGFQGHEVDEPWGDRCGDRWYVAPEETRDDLVAALRAQGAQTGAVIAGNELTTVGVPGPRWDGAQPPPLERVLFHLVQEYARHLGHLDIVVELAGGPVGE</sequence>
<keyword evidence="2" id="KW-1185">Reference proteome</keyword>
<proteinExistence type="predicted"/>
<dbReference type="SUPFAM" id="SSF109854">
    <property type="entry name" value="DinB/YfiT-like putative metalloenzymes"/>
    <property type="match status" value="1"/>
</dbReference>
<dbReference type="EMBL" id="FNPH01000007">
    <property type="protein sequence ID" value="SDZ20364.1"/>
    <property type="molecule type" value="Genomic_DNA"/>
</dbReference>
<organism evidence="1 2">
    <name type="scientific">Micromonospora pattaloongensis</name>
    <dbReference type="NCBI Taxonomy" id="405436"/>
    <lineage>
        <taxon>Bacteria</taxon>
        <taxon>Bacillati</taxon>
        <taxon>Actinomycetota</taxon>
        <taxon>Actinomycetes</taxon>
        <taxon>Micromonosporales</taxon>
        <taxon>Micromonosporaceae</taxon>
        <taxon>Micromonospora</taxon>
    </lineage>
</organism>
<dbReference type="AlphaFoldDB" id="A0A1H3R3J9"/>
<accession>A0A1H3R3J9</accession>
<gene>
    <name evidence="1" type="ORF">SAMN05444365_10742</name>
</gene>
<dbReference type="STRING" id="405436.SAMN05444365_10742"/>
<reference evidence="2" key="1">
    <citation type="submission" date="2016-10" db="EMBL/GenBank/DDBJ databases">
        <authorList>
            <person name="Varghese N."/>
            <person name="Submissions S."/>
        </authorList>
    </citation>
    <scope>NUCLEOTIDE SEQUENCE [LARGE SCALE GENOMIC DNA]</scope>
    <source>
        <strain evidence="2">DSM 45245</strain>
    </source>
</reference>
<protein>
    <recommendedName>
        <fullName evidence="3">DinB superfamily protein</fullName>
    </recommendedName>
</protein>
<dbReference type="Gene3D" id="1.20.120.450">
    <property type="entry name" value="dinb family like domain"/>
    <property type="match status" value="1"/>
</dbReference>
<evidence type="ECO:0008006" key="3">
    <source>
        <dbReference type="Google" id="ProtNLM"/>
    </source>
</evidence>
<dbReference type="InterPro" id="IPR007061">
    <property type="entry name" value="MST-like"/>
</dbReference>
<dbReference type="Pfam" id="PF04978">
    <property type="entry name" value="MST"/>
    <property type="match status" value="1"/>
</dbReference>
<name>A0A1H3R3J9_9ACTN</name>
<dbReference type="Proteomes" id="UP000242415">
    <property type="component" value="Unassembled WGS sequence"/>
</dbReference>
<evidence type="ECO:0000313" key="2">
    <source>
        <dbReference type="Proteomes" id="UP000242415"/>
    </source>
</evidence>
<dbReference type="InterPro" id="IPR034660">
    <property type="entry name" value="DinB/YfiT-like"/>
</dbReference>